<dbReference type="OrthoDB" id="3253406at2"/>
<name>A0A3A9YXJ9_9ACTN</name>
<evidence type="ECO:0000256" key="1">
    <source>
        <dbReference type="SAM" id="Phobius"/>
    </source>
</evidence>
<accession>A0A3A9YXJ9</accession>
<evidence type="ECO:0000313" key="2">
    <source>
        <dbReference type="EMBL" id="RKN40374.1"/>
    </source>
</evidence>
<evidence type="ECO:0000313" key="3">
    <source>
        <dbReference type="Proteomes" id="UP000272474"/>
    </source>
</evidence>
<dbReference type="RefSeq" id="WP_120681010.1">
    <property type="nucleotide sequence ID" value="NZ_RBAL01000010.1"/>
</dbReference>
<feature type="transmembrane region" description="Helical" evidence="1">
    <location>
        <begin position="145"/>
        <end position="165"/>
    </location>
</feature>
<dbReference type="Proteomes" id="UP000272474">
    <property type="component" value="Unassembled WGS sequence"/>
</dbReference>
<feature type="transmembrane region" description="Helical" evidence="1">
    <location>
        <begin position="41"/>
        <end position="62"/>
    </location>
</feature>
<keyword evidence="3" id="KW-1185">Reference proteome</keyword>
<keyword evidence="1" id="KW-1133">Transmembrane helix</keyword>
<feature type="transmembrane region" description="Helical" evidence="1">
    <location>
        <begin position="82"/>
        <end position="103"/>
    </location>
</feature>
<feature type="transmembrane region" description="Helical" evidence="1">
    <location>
        <begin position="115"/>
        <end position="138"/>
    </location>
</feature>
<gene>
    <name evidence="2" type="ORF">D7294_18125</name>
</gene>
<dbReference type="EMBL" id="RBAL01000010">
    <property type="protein sequence ID" value="RKN40374.1"/>
    <property type="molecule type" value="Genomic_DNA"/>
</dbReference>
<keyword evidence="1" id="KW-0472">Membrane</keyword>
<reference evidence="2 3" key="1">
    <citation type="journal article" date="2014" name="Int. J. Syst. Evol. Microbiol.">
        <title>Streptomyces hoynatensis sp. nov., isolated from deep marine sediment.</title>
        <authorList>
            <person name="Veyisoglu A."/>
            <person name="Sahin N."/>
        </authorList>
    </citation>
    <scope>NUCLEOTIDE SEQUENCE [LARGE SCALE GENOMIC DNA]</scope>
    <source>
        <strain evidence="2 3">KCTC 29097</strain>
    </source>
</reference>
<keyword evidence="1" id="KW-0812">Transmembrane</keyword>
<feature type="transmembrane region" description="Helical" evidence="1">
    <location>
        <begin position="192"/>
        <end position="210"/>
    </location>
</feature>
<feature type="transmembrane region" description="Helical" evidence="1">
    <location>
        <begin position="18"/>
        <end position="35"/>
    </location>
</feature>
<organism evidence="2 3">
    <name type="scientific">Streptomyces hoynatensis</name>
    <dbReference type="NCBI Taxonomy" id="1141874"/>
    <lineage>
        <taxon>Bacteria</taxon>
        <taxon>Bacillati</taxon>
        <taxon>Actinomycetota</taxon>
        <taxon>Actinomycetes</taxon>
        <taxon>Kitasatosporales</taxon>
        <taxon>Streptomycetaceae</taxon>
        <taxon>Streptomyces</taxon>
    </lineage>
</organism>
<dbReference type="AlphaFoldDB" id="A0A3A9YXJ9"/>
<protein>
    <submittedName>
        <fullName evidence="2">ABC transporter permease</fullName>
    </submittedName>
</protein>
<comment type="caution">
    <text evidence="2">The sequence shown here is derived from an EMBL/GenBank/DDBJ whole genome shotgun (WGS) entry which is preliminary data.</text>
</comment>
<proteinExistence type="predicted"/>
<sequence length="230" mass="24462">MTLTIAAISLRETSRRRVALLFVFLLPLVFYLVRLDVHWQAIRFLAIGVGWAIATLSLFSHVGARRLGERLSVIGASPTSLFLGRQLALVGAGLALACAYFALVAATLDVPRLPAVALLLGTTVLVAAPLGALVSLVLPRELEGALALLSLMALQLLADPADAFAKALPMWSTRELAAYAIEPVGAGPLRQGLLHFAGTLVLCSLIAWGANRLRLRPVRLPEPAPEPATR</sequence>